<evidence type="ECO:0000256" key="1">
    <source>
        <dbReference type="SAM" id="MobiDB-lite"/>
    </source>
</evidence>
<feature type="region of interest" description="Disordered" evidence="1">
    <location>
        <begin position="1"/>
        <end position="29"/>
    </location>
</feature>
<accession>A0A6J4MJN1</accession>
<proteinExistence type="predicted"/>
<dbReference type="AlphaFoldDB" id="A0A6J4MJN1"/>
<sequence>NDPSTTMPEEKESLFGTEAHSGGFSARPPMQEVLAIRH</sequence>
<name>A0A6J4MJN1_9BACT</name>
<gene>
    <name evidence="2" type="ORF">AVDCRST_MAG89-3659</name>
</gene>
<evidence type="ECO:0000313" key="2">
    <source>
        <dbReference type="EMBL" id="CAA9359722.1"/>
    </source>
</evidence>
<organism evidence="2">
    <name type="scientific">uncultured Gemmatimonadota bacterium</name>
    <dbReference type="NCBI Taxonomy" id="203437"/>
    <lineage>
        <taxon>Bacteria</taxon>
        <taxon>Pseudomonadati</taxon>
        <taxon>Gemmatimonadota</taxon>
        <taxon>environmental samples</taxon>
    </lineage>
</organism>
<protein>
    <submittedName>
        <fullName evidence="2">Uncharacterized protein</fullName>
    </submittedName>
</protein>
<feature type="non-terminal residue" evidence="2">
    <location>
        <position position="1"/>
    </location>
</feature>
<reference evidence="2" key="1">
    <citation type="submission" date="2020-02" db="EMBL/GenBank/DDBJ databases">
        <authorList>
            <person name="Meier V. D."/>
        </authorList>
    </citation>
    <scope>NUCLEOTIDE SEQUENCE</scope>
    <source>
        <strain evidence="2">AVDCRST_MAG89</strain>
    </source>
</reference>
<dbReference type="EMBL" id="CADCTV010000766">
    <property type="protein sequence ID" value="CAA9359722.1"/>
    <property type="molecule type" value="Genomic_DNA"/>
</dbReference>